<evidence type="ECO:0000259" key="1">
    <source>
        <dbReference type="Pfam" id="PF05050"/>
    </source>
</evidence>
<feature type="domain" description="Methyltransferase FkbM" evidence="1">
    <location>
        <begin position="107"/>
        <end position="261"/>
    </location>
</feature>
<proteinExistence type="predicted"/>
<dbReference type="RefSeq" id="WP_347721899.1">
    <property type="nucleotide sequence ID" value="NZ_CP104395.1"/>
</dbReference>
<dbReference type="NCBIfam" id="TIGR01444">
    <property type="entry name" value="fkbM_fam"/>
    <property type="match status" value="1"/>
</dbReference>
<dbReference type="EMBL" id="CP104395">
    <property type="protein sequence ID" value="WEL20072.1"/>
    <property type="molecule type" value="Genomic_DNA"/>
</dbReference>
<dbReference type="PANTHER" id="PTHR34203:SF15">
    <property type="entry name" value="SLL1173 PROTEIN"/>
    <property type="match status" value="1"/>
</dbReference>
<dbReference type="Pfam" id="PF05050">
    <property type="entry name" value="Methyltransf_21"/>
    <property type="match status" value="1"/>
</dbReference>
<dbReference type="InterPro" id="IPR006342">
    <property type="entry name" value="FkbM_mtfrase"/>
</dbReference>
<dbReference type="GO" id="GO:0032259">
    <property type="term" value="P:methylation"/>
    <property type="evidence" value="ECO:0007669"/>
    <property type="project" value="UniProtKB-KW"/>
</dbReference>
<protein>
    <submittedName>
        <fullName evidence="2">SAM-dependent methyltransferase</fullName>
    </submittedName>
</protein>
<evidence type="ECO:0000313" key="2">
    <source>
        <dbReference type="EMBL" id="WEL20072.1"/>
    </source>
</evidence>
<sequence>MSLLMKSQRALEEGGLRLLAERSSLFIYRKIMPDVIDVFIEEQGLAIPNGNDWTIVSLPRLEKRRIPVLSEKVAGTRHCSEKHQRLMFSTYTSKEFTDIETSDIVFDVGAYVGGFSIPASKKAKTVIAIDPNSKISDCLSYNTSKFDNISVLALAAWKERDTLEINQSFYPNDNSILAPDENSLETGFKVEADTISNIAKDHNIEKIDFLKIEAEGVEPEILKGALDSDLEIRKIAVNCGPERQGEPTVEETVEMLHSEDYEIKRGSDSEVEWGKWIVFGRKKL</sequence>
<reference evidence="2 3" key="1">
    <citation type="submission" date="2022-09" db="EMBL/GenBank/DDBJ databases">
        <title>Xylan utilization by haloarchaea-nanohaloarchaea associations.</title>
        <authorList>
            <person name="Yakimov M."/>
        </authorList>
    </citation>
    <scope>NUCLEOTIDE SEQUENCE [LARGE SCALE GENOMIC DNA]</scope>
    <source>
        <strain evidence="2 3">SVXNc</strain>
    </source>
</reference>
<dbReference type="GeneID" id="90590519"/>
<dbReference type="SUPFAM" id="SSF53335">
    <property type="entry name" value="S-adenosyl-L-methionine-dependent methyltransferases"/>
    <property type="match status" value="1"/>
</dbReference>
<dbReference type="InterPro" id="IPR052514">
    <property type="entry name" value="SAM-dependent_MTase"/>
</dbReference>
<name>A0ABY8CFS6_9ARCH</name>
<gene>
    <name evidence="2" type="ORF">SVXNc_1081</name>
</gene>
<accession>A0ABY8CFS6</accession>
<evidence type="ECO:0000313" key="3">
    <source>
        <dbReference type="Proteomes" id="UP001218034"/>
    </source>
</evidence>
<organism evidence="2 3">
    <name type="scientific">Candidatus Nanohalococcus occultus</name>
    <dbReference type="NCBI Taxonomy" id="2978047"/>
    <lineage>
        <taxon>Archaea</taxon>
        <taxon>Candidatus Nanohalarchaeota</taxon>
        <taxon>Candidatus Nanohalarchaeota incertae sedis</taxon>
        <taxon>Candidatus Nanohalococcus</taxon>
    </lineage>
</organism>
<dbReference type="InterPro" id="IPR029063">
    <property type="entry name" value="SAM-dependent_MTases_sf"/>
</dbReference>
<dbReference type="Proteomes" id="UP001218034">
    <property type="component" value="Chromosome"/>
</dbReference>
<dbReference type="Gene3D" id="3.40.50.150">
    <property type="entry name" value="Vaccinia Virus protein VP39"/>
    <property type="match status" value="1"/>
</dbReference>
<keyword evidence="3" id="KW-1185">Reference proteome</keyword>
<keyword evidence="2" id="KW-0489">Methyltransferase</keyword>
<dbReference type="PANTHER" id="PTHR34203">
    <property type="entry name" value="METHYLTRANSFERASE, FKBM FAMILY PROTEIN"/>
    <property type="match status" value="1"/>
</dbReference>
<keyword evidence="2" id="KW-0808">Transferase</keyword>
<dbReference type="GO" id="GO:0008168">
    <property type="term" value="F:methyltransferase activity"/>
    <property type="evidence" value="ECO:0007669"/>
    <property type="project" value="UniProtKB-KW"/>
</dbReference>